<proteinExistence type="predicted"/>
<comment type="caution">
    <text evidence="1">The sequence shown here is derived from an EMBL/GenBank/DDBJ whole genome shotgun (WGS) entry which is preliminary data.</text>
</comment>
<organism evidence="1 2">
    <name type="scientific">Hygrophoropsis aurantiaca</name>
    <dbReference type="NCBI Taxonomy" id="72124"/>
    <lineage>
        <taxon>Eukaryota</taxon>
        <taxon>Fungi</taxon>
        <taxon>Dikarya</taxon>
        <taxon>Basidiomycota</taxon>
        <taxon>Agaricomycotina</taxon>
        <taxon>Agaricomycetes</taxon>
        <taxon>Agaricomycetidae</taxon>
        <taxon>Boletales</taxon>
        <taxon>Coniophorineae</taxon>
        <taxon>Hygrophoropsidaceae</taxon>
        <taxon>Hygrophoropsis</taxon>
    </lineage>
</organism>
<dbReference type="EMBL" id="MU267661">
    <property type="protein sequence ID" value="KAH7912036.1"/>
    <property type="molecule type" value="Genomic_DNA"/>
</dbReference>
<dbReference type="Proteomes" id="UP000790377">
    <property type="component" value="Unassembled WGS sequence"/>
</dbReference>
<keyword evidence="2" id="KW-1185">Reference proteome</keyword>
<evidence type="ECO:0000313" key="1">
    <source>
        <dbReference type="EMBL" id="KAH7912036.1"/>
    </source>
</evidence>
<accession>A0ACB8AES5</accession>
<evidence type="ECO:0000313" key="2">
    <source>
        <dbReference type="Proteomes" id="UP000790377"/>
    </source>
</evidence>
<reference evidence="1" key="1">
    <citation type="journal article" date="2021" name="New Phytol.">
        <title>Evolutionary innovations through gain and loss of genes in the ectomycorrhizal Boletales.</title>
        <authorList>
            <person name="Wu G."/>
            <person name="Miyauchi S."/>
            <person name="Morin E."/>
            <person name="Kuo A."/>
            <person name="Drula E."/>
            <person name="Varga T."/>
            <person name="Kohler A."/>
            <person name="Feng B."/>
            <person name="Cao Y."/>
            <person name="Lipzen A."/>
            <person name="Daum C."/>
            <person name="Hundley H."/>
            <person name="Pangilinan J."/>
            <person name="Johnson J."/>
            <person name="Barry K."/>
            <person name="LaButti K."/>
            <person name="Ng V."/>
            <person name="Ahrendt S."/>
            <person name="Min B."/>
            <person name="Choi I.G."/>
            <person name="Park H."/>
            <person name="Plett J.M."/>
            <person name="Magnuson J."/>
            <person name="Spatafora J.W."/>
            <person name="Nagy L.G."/>
            <person name="Henrissat B."/>
            <person name="Grigoriev I.V."/>
            <person name="Yang Z.L."/>
            <person name="Xu J."/>
            <person name="Martin F.M."/>
        </authorList>
    </citation>
    <scope>NUCLEOTIDE SEQUENCE</scope>
    <source>
        <strain evidence="1">ATCC 28755</strain>
    </source>
</reference>
<name>A0ACB8AES5_9AGAM</name>
<gene>
    <name evidence="1" type="ORF">BJ138DRAFT_846635</name>
</gene>
<sequence>MAAHTLPPFVNVDGVINFRDFGGFPTSKSGVTVKSGVLFRSGEITRVTETGKEALRTLGVRKIFDFRTDGEIKDYNTATRLIDGVEIVRAPIIGGDWSDAAALTARLKEFETRELETFVVVYGEILTGAGSAYELVLTHLRDRPGEGCLLHCTAGKDRTGIFACLLLMMLGVSDEDIAKEYALTTIGLEPALPMIAARLAKSQVFRDNQQGVINMGSSKAENMLAAIAMIRTKYGGAEGWIKTATTLKDEDIERIRQNLLVTDA</sequence>
<protein>
    <submittedName>
        <fullName evidence="1">Protein-tyrosine phosphatase-like protein</fullName>
    </submittedName>
</protein>